<evidence type="ECO:0000313" key="2">
    <source>
        <dbReference type="Proteomes" id="UP000565441"/>
    </source>
</evidence>
<accession>A0A8H5HRX7</accession>
<sequence length="145" mass="16212">MDKFLAPHTPEATAHTHLSENWLNWDSDHPSVNETLVAGCASYRAFDRYLSGADLFLHPRTRAELESILKRYSYDVIHNTIAKSRSTLQPGGYSRVCLLAEKSIRDVLNTSDNLSFLLALHSSNSIHTSCDADDHATSSRPIKTK</sequence>
<keyword evidence="2" id="KW-1185">Reference proteome</keyword>
<dbReference type="OrthoDB" id="3229989at2759"/>
<gene>
    <name evidence="1" type="ORF">D9615_000420</name>
</gene>
<dbReference type="Proteomes" id="UP000565441">
    <property type="component" value="Unassembled WGS sequence"/>
</dbReference>
<dbReference type="AlphaFoldDB" id="A0A8H5HRX7"/>
<comment type="caution">
    <text evidence="1">The sequence shown here is derived from an EMBL/GenBank/DDBJ whole genome shotgun (WGS) entry which is preliminary data.</text>
</comment>
<name>A0A8H5HRX7_9AGAR</name>
<proteinExistence type="predicted"/>
<protein>
    <submittedName>
        <fullName evidence="1">Uncharacterized protein</fullName>
    </submittedName>
</protein>
<reference evidence="1 2" key="1">
    <citation type="journal article" date="2020" name="ISME J.">
        <title>Uncovering the hidden diversity of litter-decomposition mechanisms in mushroom-forming fungi.</title>
        <authorList>
            <person name="Floudas D."/>
            <person name="Bentzer J."/>
            <person name="Ahren D."/>
            <person name="Johansson T."/>
            <person name="Persson P."/>
            <person name="Tunlid A."/>
        </authorList>
    </citation>
    <scope>NUCLEOTIDE SEQUENCE [LARGE SCALE GENOMIC DNA]</scope>
    <source>
        <strain evidence="1 2">CBS 661.87</strain>
    </source>
</reference>
<dbReference type="EMBL" id="JAACJP010000001">
    <property type="protein sequence ID" value="KAF5388114.1"/>
    <property type="molecule type" value="Genomic_DNA"/>
</dbReference>
<organism evidence="1 2">
    <name type="scientific">Tricholomella constricta</name>
    <dbReference type="NCBI Taxonomy" id="117010"/>
    <lineage>
        <taxon>Eukaryota</taxon>
        <taxon>Fungi</taxon>
        <taxon>Dikarya</taxon>
        <taxon>Basidiomycota</taxon>
        <taxon>Agaricomycotina</taxon>
        <taxon>Agaricomycetes</taxon>
        <taxon>Agaricomycetidae</taxon>
        <taxon>Agaricales</taxon>
        <taxon>Tricholomatineae</taxon>
        <taxon>Lyophyllaceae</taxon>
        <taxon>Tricholomella</taxon>
    </lineage>
</organism>
<evidence type="ECO:0000313" key="1">
    <source>
        <dbReference type="EMBL" id="KAF5388114.1"/>
    </source>
</evidence>